<evidence type="ECO:0000313" key="4">
    <source>
        <dbReference type="Proteomes" id="UP001165135"/>
    </source>
</evidence>
<evidence type="ECO:0000259" key="2">
    <source>
        <dbReference type="Pfam" id="PF20171"/>
    </source>
</evidence>
<dbReference type="Pfam" id="PF10128">
    <property type="entry name" value="OpcA_G6PD_assem"/>
    <property type="match status" value="1"/>
</dbReference>
<dbReference type="InterPro" id="IPR046801">
    <property type="entry name" value="OpcA_G6PD_N"/>
</dbReference>
<dbReference type="InterPro" id="IPR004555">
    <property type="entry name" value="G6PDH_assembly_OpcA"/>
</dbReference>
<dbReference type="AlphaFoldDB" id="A0A9W6RHX8"/>
<name>A0A9W6RHX8_9ACTN</name>
<dbReference type="PANTHER" id="PTHR38658">
    <property type="entry name" value="OXPP CYCLE PROTEIN OPCA-RELATED"/>
    <property type="match status" value="1"/>
</dbReference>
<dbReference type="Pfam" id="PF20171">
    <property type="entry name" value="OpcA_G6PD_C"/>
    <property type="match status" value="1"/>
</dbReference>
<reference evidence="3" key="1">
    <citation type="submission" date="2023-03" db="EMBL/GenBank/DDBJ databases">
        <title>Actinoallomurus iriomotensis NBRC 103681.</title>
        <authorList>
            <person name="Ichikawa N."/>
            <person name="Sato H."/>
            <person name="Tonouchi N."/>
        </authorList>
    </citation>
    <scope>NUCLEOTIDE SEQUENCE</scope>
    <source>
        <strain evidence="3">NBRC 103681</strain>
    </source>
</reference>
<dbReference type="PANTHER" id="PTHR38658:SF1">
    <property type="entry name" value="OXPP CYCLE PROTEIN OPCA-RELATED"/>
    <property type="match status" value="1"/>
</dbReference>
<evidence type="ECO:0000259" key="1">
    <source>
        <dbReference type="Pfam" id="PF10128"/>
    </source>
</evidence>
<dbReference type="RefSeq" id="WP_285623409.1">
    <property type="nucleotide sequence ID" value="NZ_BSTJ01000004.1"/>
</dbReference>
<dbReference type="Proteomes" id="UP001165135">
    <property type="component" value="Unassembled WGS sequence"/>
</dbReference>
<feature type="domain" description="Glucose-6-phosphate dehydrogenase assembly protein OpcA N-terminal" evidence="1">
    <location>
        <begin position="52"/>
        <end position="158"/>
    </location>
</feature>
<dbReference type="EMBL" id="BSTJ01000004">
    <property type="protein sequence ID" value="GLY75869.1"/>
    <property type="molecule type" value="Genomic_DNA"/>
</dbReference>
<protein>
    <submittedName>
        <fullName evidence="3">Glucose-6-phosphate dehydrogenase assembly protein OpcA</fullName>
    </submittedName>
</protein>
<gene>
    <name evidence="3" type="ORF">Airi01_041360</name>
</gene>
<dbReference type="InterPro" id="IPR046802">
    <property type="entry name" value="OpcA_G6PD_C"/>
</dbReference>
<organism evidence="3 4">
    <name type="scientific">Actinoallomurus iriomotensis</name>
    <dbReference type="NCBI Taxonomy" id="478107"/>
    <lineage>
        <taxon>Bacteria</taxon>
        <taxon>Bacillati</taxon>
        <taxon>Actinomycetota</taxon>
        <taxon>Actinomycetes</taxon>
        <taxon>Streptosporangiales</taxon>
        <taxon>Thermomonosporaceae</taxon>
        <taxon>Actinoallomurus</taxon>
    </lineage>
</organism>
<comment type="caution">
    <text evidence="3">The sequence shown here is derived from an EMBL/GenBank/DDBJ whole genome shotgun (WGS) entry which is preliminary data.</text>
</comment>
<evidence type="ECO:0000313" key="3">
    <source>
        <dbReference type="EMBL" id="GLY75869.1"/>
    </source>
</evidence>
<accession>A0A9W6RHX8</accession>
<feature type="domain" description="Glucose-6-phosphate dehydrogenase assembly protein OpcA C-terminal" evidence="2">
    <location>
        <begin position="163"/>
        <end position="292"/>
    </location>
</feature>
<proteinExistence type="predicted"/>
<sequence>MIIDLVNTTTVRIEEALTAVRHRVGGPASGKVLTLVIVTDEVGQYDALRFSAEASRDSPSRILAVIRRGGEEPRLDAEVHAGDTGPGETVLMRMYGSLAQHAESAVLPLLLPDTPVITWWPGEAPSRPADEPLGGLAQRRVTDVTGNADPLDALTRLALAYRPGDTDLSWTRLTPWRSLLATGLDKPHEEITAISVEAATGNPSAVLLASWLSARLVVPAEVGWSSGPGVTSVALETTGGRLSVTRPDGRVATLSRPGQPQRQVALHRRPKAELIAEELRRLEPDEVYREALVGWPENVTLRVPAGVP</sequence>